<name>A0A918VJ14_9SPHN</name>
<dbReference type="PROSITE" id="PS51318">
    <property type="entry name" value="TAT"/>
    <property type="match status" value="1"/>
</dbReference>
<proteinExistence type="predicted"/>
<dbReference type="AlphaFoldDB" id="A0A918VJ14"/>
<evidence type="ECO:0000313" key="1">
    <source>
        <dbReference type="EMBL" id="GHA01259.1"/>
    </source>
</evidence>
<gene>
    <name evidence="1" type="ORF">GCM10011617_22470</name>
</gene>
<dbReference type="RefSeq" id="WP_189541559.1">
    <property type="nucleotide sequence ID" value="NZ_BMZD01000005.1"/>
</dbReference>
<accession>A0A918VJ14</accession>
<protein>
    <recommendedName>
        <fullName evidence="3">Gluconate 2-dehydrogenase subunit 3 family protein</fullName>
    </recommendedName>
</protein>
<evidence type="ECO:0008006" key="3">
    <source>
        <dbReference type="Google" id="ProtNLM"/>
    </source>
</evidence>
<keyword evidence="2" id="KW-1185">Reference proteome</keyword>
<evidence type="ECO:0000313" key="2">
    <source>
        <dbReference type="Proteomes" id="UP000634139"/>
    </source>
</evidence>
<sequence>MEDFAMMAPMIDRRGLMQRAMLLLGATALAGCDLLPGSGAPAALAADRLKLLDAYADTLLPATDTPGALQAGVPRVLAQMYADWASAETREALSGALDRLDAAARRQTGKAFAELAAADRLAFLAAHDKAALAPVPLAPDAPKGSLFEPVISVADVGYHKLKELVLVLFYASEAGLTSDLSYEHVPGKWQPSIKVTPETRPAAAFGIF</sequence>
<reference evidence="1" key="2">
    <citation type="submission" date="2020-09" db="EMBL/GenBank/DDBJ databases">
        <authorList>
            <person name="Sun Q."/>
            <person name="Kim S."/>
        </authorList>
    </citation>
    <scope>NUCLEOTIDE SEQUENCE</scope>
    <source>
        <strain evidence="1">KCTC 32422</strain>
    </source>
</reference>
<organism evidence="1 2">
    <name type="scientific">Novosphingobium arvoryzae</name>
    <dbReference type="NCBI Taxonomy" id="1256514"/>
    <lineage>
        <taxon>Bacteria</taxon>
        <taxon>Pseudomonadati</taxon>
        <taxon>Pseudomonadota</taxon>
        <taxon>Alphaproteobacteria</taxon>
        <taxon>Sphingomonadales</taxon>
        <taxon>Sphingomonadaceae</taxon>
        <taxon>Novosphingobium</taxon>
    </lineage>
</organism>
<dbReference type="Proteomes" id="UP000634139">
    <property type="component" value="Unassembled WGS sequence"/>
</dbReference>
<dbReference type="InterPro" id="IPR027056">
    <property type="entry name" value="Gluconate_2DH_su3"/>
</dbReference>
<dbReference type="InterPro" id="IPR006311">
    <property type="entry name" value="TAT_signal"/>
</dbReference>
<dbReference type="EMBL" id="BMZD01000005">
    <property type="protein sequence ID" value="GHA01259.1"/>
    <property type="molecule type" value="Genomic_DNA"/>
</dbReference>
<comment type="caution">
    <text evidence="1">The sequence shown here is derived from an EMBL/GenBank/DDBJ whole genome shotgun (WGS) entry which is preliminary data.</text>
</comment>
<dbReference type="Pfam" id="PF13618">
    <property type="entry name" value="Gluconate_2-dh3"/>
    <property type="match status" value="1"/>
</dbReference>
<reference evidence="1" key="1">
    <citation type="journal article" date="2014" name="Int. J. Syst. Evol. Microbiol.">
        <title>Complete genome sequence of Corynebacterium casei LMG S-19264T (=DSM 44701T), isolated from a smear-ripened cheese.</title>
        <authorList>
            <consortium name="US DOE Joint Genome Institute (JGI-PGF)"/>
            <person name="Walter F."/>
            <person name="Albersmeier A."/>
            <person name="Kalinowski J."/>
            <person name="Ruckert C."/>
        </authorList>
    </citation>
    <scope>NUCLEOTIDE SEQUENCE</scope>
    <source>
        <strain evidence="1">KCTC 32422</strain>
    </source>
</reference>